<keyword evidence="2" id="KW-1185">Reference proteome</keyword>
<gene>
    <name evidence="1" type="ORF">AZI98_00875</name>
</gene>
<dbReference type="Proteomes" id="UP000076476">
    <property type="component" value="Unassembled WGS sequence"/>
</dbReference>
<dbReference type="AlphaFoldDB" id="A0A165Z6N4"/>
<sequence length="62" mass="7124">MSIQKLKFKILKSIKSAEATILSLPKYLFYIHSQIYLNHLEGLYSINYGITTDGSIRNAYVL</sequence>
<comment type="caution">
    <text evidence="1">The sequence shown here is derived from an EMBL/GenBank/DDBJ whole genome shotgun (WGS) entry which is preliminary data.</text>
</comment>
<evidence type="ECO:0000313" key="2">
    <source>
        <dbReference type="Proteomes" id="UP000076476"/>
    </source>
</evidence>
<accession>A0A161W3U9</accession>
<proteinExistence type="predicted"/>
<evidence type="ECO:0000313" key="1">
    <source>
        <dbReference type="EMBL" id="KZN97909.1"/>
    </source>
</evidence>
<organism evidence="1 2">
    <name type="scientific">Aeribacillus pallidus</name>
    <dbReference type="NCBI Taxonomy" id="33936"/>
    <lineage>
        <taxon>Bacteria</taxon>
        <taxon>Bacillati</taxon>
        <taxon>Bacillota</taxon>
        <taxon>Bacilli</taxon>
        <taxon>Bacillales</taxon>
        <taxon>Bacillaceae</taxon>
        <taxon>Aeribacillus</taxon>
    </lineage>
</organism>
<reference evidence="1 2" key="1">
    <citation type="submission" date="2016-04" db="EMBL/GenBank/DDBJ databases">
        <title>Draft genome sequence of Aeribacillus pallidus 8m3 from petroleum reservoir.</title>
        <authorList>
            <person name="Poltaraus A.B."/>
            <person name="Nazina T.N."/>
            <person name="Tourova T.P."/>
            <person name="Malakho S.M."/>
            <person name="Korshunova A.V."/>
            <person name="Sokolova D.S."/>
        </authorList>
    </citation>
    <scope>NUCLEOTIDE SEQUENCE [LARGE SCALE GENOMIC DNA]</scope>
    <source>
        <strain evidence="1 2">8m3</strain>
    </source>
</reference>
<dbReference type="EMBL" id="LWBR01000003">
    <property type="protein sequence ID" value="KZN97909.1"/>
    <property type="molecule type" value="Genomic_DNA"/>
</dbReference>
<name>A0A165Z6N4_9BACI</name>
<accession>A0A165Z6N4</accession>
<protein>
    <submittedName>
        <fullName evidence="1">Uncharacterized protein</fullName>
    </submittedName>
</protein>